<feature type="binding site" evidence="2">
    <location>
        <position position="417"/>
    </location>
    <ligand>
        <name>L-glutamate</name>
        <dbReference type="ChEBI" id="CHEBI:29985"/>
    </ligand>
</feature>
<keyword evidence="3" id="KW-0012">Acyltransferase</keyword>
<dbReference type="InterPro" id="IPR043138">
    <property type="entry name" value="GGT_lsub"/>
</dbReference>
<keyword evidence="3" id="KW-0378">Hydrolase</keyword>
<dbReference type="VEuPathDB" id="MicrosporidiaDB:A0H76_3025"/>
<keyword evidence="3" id="KW-0808">Transferase</keyword>
<dbReference type="GO" id="GO:0005886">
    <property type="term" value="C:plasma membrane"/>
    <property type="evidence" value="ECO:0007669"/>
    <property type="project" value="TreeGrafter"/>
</dbReference>
<dbReference type="GO" id="GO:0006751">
    <property type="term" value="P:glutathione catabolic process"/>
    <property type="evidence" value="ECO:0007669"/>
    <property type="project" value="UniProtKB-UniRule"/>
</dbReference>
<evidence type="ECO:0000313" key="5">
    <source>
        <dbReference type="EMBL" id="ORD98126.1"/>
    </source>
</evidence>
<sequence length="573" mass="64255">MGKIFWEMLNGILLVSVEMLFPLKEVQAEQIYSKMAVSSESEHASRIGLNILKKGGNAIDAAIATAIAIGIVNPYSAGLGGGGFGLIKKGGDEEFTMIDFRETAPRKIRLSDYSKSPELAKKGGLAVCIPGELKGFMKMHKKYGKLKWEELFKENIDLCFNGFKAHKNLLEKLIKNEKDIFKDEGLKETFVKDNKLVKIGDVIKRENLGKTLKIISKDPESFYSGEIAEELADFINKNGGKVDLTDFKDYQAVEREVIKTTFNEYNVYTTNTPSSGVFISYALNVIKNIDESKLNIIKSKKSLCYFYHLMIEIFKFMFSRRGKLGDPDFQADWRLAVSEILSDKLAKETANSIKYDCVLGKESHKVLPFKEDHGTSHLNVIDEEGNVVSLTTSVNLEFGSMILNKKYGVLLNNTIDDFMHPDFINAYELDNTSTSNNLGPLKRPFSSMSPTIFVKKNKNREEIISIGAAGGTRIPTSILLTLFYHLFLKMPLENAISFNRVHDQLLPPKTFVEFNFPKQLADELRQLGHNVEFSDENTTFTSVQAITAIFDKNQGNKIIAASDKRKNGVSCGV</sequence>
<feature type="binding site" evidence="2">
    <location>
        <begin position="446"/>
        <end position="447"/>
    </location>
    <ligand>
        <name>L-glutamate</name>
        <dbReference type="ChEBI" id="CHEBI:29985"/>
    </ligand>
</feature>
<organism evidence="5 6">
    <name type="scientific">Hepatospora eriocheir</name>
    <dbReference type="NCBI Taxonomy" id="1081669"/>
    <lineage>
        <taxon>Eukaryota</taxon>
        <taxon>Fungi</taxon>
        <taxon>Fungi incertae sedis</taxon>
        <taxon>Microsporidia</taxon>
        <taxon>Hepatosporidae</taxon>
        <taxon>Hepatospora</taxon>
    </lineage>
</organism>
<reference evidence="5 6" key="1">
    <citation type="journal article" date="2017" name="Environ. Microbiol.">
        <title>Decay of the glycolytic pathway and adaptation to intranuclear parasitism within Enterocytozoonidae microsporidia.</title>
        <authorList>
            <person name="Wiredu Boakye D."/>
            <person name="Jaroenlak P."/>
            <person name="Prachumwat A."/>
            <person name="Williams T.A."/>
            <person name="Bateman K.S."/>
            <person name="Itsathitphaisarn O."/>
            <person name="Sritunyalucksana K."/>
            <person name="Paszkiewicz K.H."/>
            <person name="Moore K.A."/>
            <person name="Stentiford G.D."/>
            <person name="Williams B.A."/>
        </authorList>
    </citation>
    <scope>NUCLEOTIDE SEQUENCE [LARGE SCALE GENOMIC DNA]</scope>
    <source>
        <strain evidence="5 6">GB1</strain>
    </source>
</reference>
<comment type="pathway">
    <text evidence="3">Sulfur metabolism; glutathione metabolism.</text>
</comment>
<dbReference type="Pfam" id="PF01019">
    <property type="entry name" value="G_glu_transpept"/>
    <property type="match status" value="1"/>
</dbReference>
<keyword evidence="4" id="KW-0732">Signal</keyword>
<dbReference type="VEuPathDB" id="MicrosporidiaDB:A0H76_2596"/>
<name>A0A1X0QED5_9MICR</name>
<dbReference type="NCBIfam" id="TIGR00066">
    <property type="entry name" value="g_glut_trans"/>
    <property type="match status" value="1"/>
</dbReference>
<feature type="signal peptide" evidence="4">
    <location>
        <begin position="1"/>
        <end position="28"/>
    </location>
</feature>
<feature type="active site" description="Nucleophile" evidence="1">
    <location>
        <position position="375"/>
    </location>
</feature>
<dbReference type="VEuPathDB" id="MicrosporidiaDB:HERIO_28"/>
<dbReference type="Gene3D" id="1.10.246.130">
    <property type="match status" value="1"/>
</dbReference>
<evidence type="ECO:0000313" key="6">
    <source>
        <dbReference type="Proteomes" id="UP000192356"/>
    </source>
</evidence>
<dbReference type="UniPathway" id="UPA00204"/>
<protein>
    <recommendedName>
        <fullName evidence="3">Glutathione hydrolase</fullName>
        <ecNumber evidence="3">2.3.2.2</ecNumber>
        <ecNumber evidence="3">3.4.19.13</ecNumber>
    </recommendedName>
    <alternativeName>
        <fullName evidence="3">Gamma-glutamyltransferase</fullName>
    </alternativeName>
    <alternativeName>
        <fullName evidence="3">Gamma-glutamyltranspeptidase</fullName>
    </alternativeName>
</protein>
<evidence type="ECO:0000256" key="3">
    <source>
        <dbReference type="RuleBase" id="RU368068"/>
    </source>
</evidence>
<proteinExistence type="predicted"/>
<dbReference type="GO" id="GO:0036374">
    <property type="term" value="F:glutathione hydrolase activity"/>
    <property type="evidence" value="ECO:0007669"/>
    <property type="project" value="UniProtKB-UniRule"/>
</dbReference>
<dbReference type="OrthoDB" id="1081007at2759"/>
<dbReference type="SUPFAM" id="SSF56235">
    <property type="entry name" value="N-terminal nucleophile aminohydrolases (Ntn hydrolases)"/>
    <property type="match status" value="1"/>
</dbReference>
<dbReference type="EMBL" id="LVKB01000001">
    <property type="protein sequence ID" value="ORD98126.1"/>
    <property type="molecule type" value="Genomic_DNA"/>
</dbReference>
<gene>
    <name evidence="5" type="primary">GGT1</name>
    <name evidence="5" type="ORF">HERIO_28</name>
</gene>
<evidence type="ECO:0000256" key="2">
    <source>
        <dbReference type="PIRSR" id="PIRSR600101-2"/>
    </source>
</evidence>
<comment type="caution">
    <text evidence="5">The sequence shown here is derived from an EMBL/GenBank/DDBJ whole genome shotgun (WGS) entry which is preliminary data.</text>
</comment>
<dbReference type="Gene3D" id="3.60.20.40">
    <property type="match status" value="1"/>
</dbReference>
<dbReference type="PANTHER" id="PTHR11686:SF9">
    <property type="entry name" value="RE13973P"/>
    <property type="match status" value="1"/>
</dbReference>
<feature type="binding site" evidence="2">
    <location>
        <position position="471"/>
    </location>
    <ligand>
        <name>L-glutamate</name>
        <dbReference type="ChEBI" id="CHEBI:29985"/>
    </ligand>
</feature>
<dbReference type="PRINTS" id="PR01210">
    <property type="entry name" value="GGTRANSPTASE"/>
</dbReference>
<comment type="catalytic activity">
    <reaction evidence="3">
        <text>an S-substituted glutathione + H2O = an S-substituted L-cysteinylglycine + L-glutamate</text>
        <dbReference type="Rhea" id="RHEA:59468"/>
        <dbReference type="ChEBI" id="CHEBI:15377"/>
        <dbReference type="ChEBI" id="CHEBI:29985"/>
        <dbReference type="ChEBI" id="CHEBI:90779"/>
        <dbReference type="ChEBI" id="CHEBI:143103"/>
        <dbReference type="EC" id="3.4.19.13"/>
    </reaction>
</comment>
<evidence type="ECO:0000256" key="4">
    <source>
        <dbReference type="SAM" id="SignalP"/>
    </source>
</evidence>
<dbReference type="AlphaFoldDB" id="A0A1X0QED5"/>
<keyword evidence="6" id="KW-1185">Reference proteome</keyword>
<dbReference type="EC" id="3.4.19.13" evidence="3"/>
<feature type="chain" id="PRO_5011964553" description="Glutathione hydrolase" evidence="4">
    <location>
        <begin position="29"/>
        <end position="573"/>
    </location>
</feature>
<feature type="binding site" evidence="2">
    <location>
        <begin position="393"/>
        <end position="395"/>
    </location>
    <ligand>
        <name>L-glutamate</name>
        <dbReference type="ChEBI" id="CHEBI:29985"/>
    </ligand>
</feature>
<comment type="catalytic activity">
    <reaction evidence="3">
        <text>an N-terminal (5-L-glutamyl)-[peptide] + an alpha-amino acid = 5-L-glutamyl amino acid + an N-terminal L-alpha-aminoacyl-[peptide]</text>
        <dbReference type="Rhea" id="RHEA:23904"/>
        <dbReference type="Rhea" id="RHEA-COMP:9780"/>
        <dbReference type="Rhea" id="RHEA-COMP:9795"/>
        <dbReference type="ChEBI" id="CHEBI:77644"/>
        <dbReference type="ChEBI" id="CHEBI:78597"/>
        <dbReference type="ChEBI" id="CHEBI:78599"/>
        <dbReference type="ChEBI" id="CHEBI:78608"/>
        <dbReference type="EC" id="2.3.2.2"/>
    </reaction>
</comment>
<evidence type="ECO:0000256" key="1">
    <source>
        <dbReference type="PIRSR" id="PIRSR600101-1"/>
    </source>
</evidence>
<feature type="binding site" evidence="2">
    <location>
        <position position="101"/>
    </location>
    <ligand>
        <name>L-glutamate</name>
        <dbReference type="ChEBI" id="CHEBI:29985"/>
    </ligand>
</feature>
<dbReference type="Proteomes" id="UP000192356">
    <property type="component" value="Unassembled WGS sequence"/>
</dbReference>
<dbReference type="InterPro" id="IPR043137">
    <property type="entry name" value="GGT_ssub_C"/>
</dbReference>
<accession>A0A1X0QED5</accession>
<dbReference type="GO" id="GO:0103068">
    <property type="term" value="F:leukotriene C4 gamma-glutamyl transferase activity"/>
    <property type="evidence" value="ECO:0007669"/>
    <property type="project" value="UniProtKB-EC"/>
</dbReference>
<comment type="function">
    <text evidence="3">Cleaves the gamma-glutamyl peptide bond of glutathione and glutathione conjugates.</text>
</comment>
<dbReference type="InterPro" id="IPR000101">
    <property type="entry name" value="GGT_peptidase"/>
</dbReference>
<comment type="catalytic activity">
    <reaction evidence="3">
        <text>glutathione + H2O = L-cysteinylglycine + L-glutamate</text>
        <dbReference type="Rhea" id="RHEA:28807"/>
        <dbReference type="ChEBI" id="CHEBI:15377"/>
        <dbReference type="ChEBI" id="CHEBI:29985"/>
        <dbReference type="ChEBI" id="CHEBI:57925"/>
        <dbReference type="ChEBI" id="CHEBI:61694"/>
        <dbReference type="EC" id="3.4.19.13"/>
    </reaction>
</comment>
<dbReference type="InterPro" id="IPR029055">
    <property type="entry name" value="Ntn_hydrolases_N"/>
</dbReference>
<dbReference type="PANTHER" id="PTHR11686">
    <property type="entry name" value="GAMMA GLUTAMYL TRANSPEPTIDASE"/>
    <property type="match status" value="1"/>
</dbReference>
<dbReference type="EC" id="2.3.2.2" evidence="3"/>